<evidence type="ECO:0000256" key="1">
    <source>
        <dbReference type="ARBA" id="ARBA00010838"/>
    </source>
</evidence>
<dbReference type="InterPro" id="IPR001360">
    <property type="entry name" value="Glyco_hydro_1"/>
</dbReference>
<dbReference type="Gene3D" id="3.20.20.80">
    <property type="entry name" value="Glycosidases"/>
    <property type="match status" value="2"/>
</dbReference>
<dbReference type="OMA" id="FEYPIAP"/>
<dbReference type="GO" id="GO:0008422">
    <property type="term" value="F:beta-glucosidase activity"/>
    <property type="evidence" value="ECO:0007669"/>
    <property type="project" value="TreeGrafter"/>
</dbReference>
<dbReference type="EnsemblPlants" id="AUR62008639-RA">
    <property type="protein sequence ID" value="AUR62008639-RA:cds"/>
    <property type="gene ID" value="AUR62008639"/>
</dbReference>
<name>A0A803L9V0_CHEQI</name>
<dbReference type="GO" id="GO:0005975">
    <property type="term" value="P:carbohydrate metabolic process"/>
    <property type="evidence" value="ECO:0007669"/>
    <property type="project" value="InterPro"/>
</dbReference>
<dbReference type="AlphaFoldDB" id="A0A803L9V0"/>
<dbReference type="Pfam" id="PF00232">
    <property type="entry name" value="Glyco_hydro_1"/>
    <property type="match status" value="2"/>
</dbReference>
<sequence length="392" mass="44829">KDAELMAETGLEAYRFSISWSRLIPDGRGRVNPKGLEYYNNLINELINHGIQPHVTLMHLDTPQALEDEYGGFINVRIIEDFTAYADLCFREFGDRVLYWTTINEANIFVLGGYDIGNSPPGRCSNPFGVNCTKGDSTTEPYLAAHNMLLAHASAASLYKEKYQAKQLGQIGFSLYTYHHIPSTDSTEDVIATQRAREFSIGWFMHPLMYGDYPRIMKENAGFRIPVFTKKQSDLVKGSFDFIAVNYYTAMLISHTNLTPEPRDYLADTAIKSVCQVTEHRTTVYDLSRVEYLQAHIGGVLDAVRNGSNTKGYFVWSFVDLFEVLYGYKYSFGLYYVDFHDPKRTRYAKLSQRWYSAFLNGKNVSVNDEGNQPRKRSTIFRTTPELDDGFWS</sequence>
<accession>A0A803NDR2</accession>
<dbReference type="Gramene" id="AUR62008639-RA">
    <property type="protein sequence ID" value="AUR62008639-RA:cds"/>
    <property type="gene ID" value="AUR62008639"/>
</dbReference>
<dbReference type="PANTHER" id="PTHR10353:SF29">
    <property type="entry name" value="BETA-GLUCOSIDASE 11"/>
    <property type="match status" value="1"/>
</dbReference>
<accession>A0A803L9V0</accession>
<reference evidence="3" key="2">
    <citation type="submission" date="2021-03" db="UniProtKB">
        <authorList>
            <consortium name="EnsemblPlants"/>
        </authorList>
    </citation>
    <scope>IDENTIFICATION</scope>
</reference>
<organism evidence="3 4">
    <name type="scientific">Chenopodium quinoa</name>
    <name type="common">Quinoa</name>
    <dbReference type="NCBI Taxonomy" id="63459"/>
    <lineage>
        <taxon>Eukaryota</taxon>
        <taxon>Viridiplantae</taxon>
        <taxon>Streptophyta</taxon>
        <taxon>Embryophyta</taxon>
        <taxon>Tracheophyta</taxon>
        <taxon>Spermatophyta</taxon>
        <taxon>Magnoliopsida</taxon>
        <taxon>eudicotyledons</taxon>
        <taxon>Gunneridae</taxon>
        <taxon>Pentapetalae</taxon>
        <taxon>Caryophyllales</taxon>
        <taxon>Chenopodiaceae</taxon>
        <taxon>Chenopodioideae</taxon>
        <taxon>Atripliceae</taxon>
        <taxon>Chenopodium</taxon>
    </lineage>
</organism>
<dbReference type="PANTHER" id="PTHR10353">
    <property type="entry name" value="GLYCOSYL HYDROLASE"/>
    <property type="match status" value="1"/>
</dbReference>
<dbReference type="EnsemblPlants" id="AUR62044259-RA">
    <property type="protein sequence ID" value="AUR62044259-RA:cds"/>
    <property type="gene ID" value="AUR62044259"/>
</dbReference>
<dbReference type="InterPro" id="IPR017853">
    <property type="entry name" value="GH"/>
</dbReference>
<dbReference type="PRINTS" id="PR00131">
    <property type="entry name" value="GLHYDRLASE1"/>
</dbReference>
<proteinExistence type="inferred from homology"/>
<dbReference type="Proteomes" id="UP000596660">
    <property type="component" value="Unplaced"/>
</dbReference>
<protein>
    <submittedName>
        <fullName evidence="3">Uncharacterized protein</fullName>
    </submittedName>
</protein>
<reference evidence="3" key="1">
    <citation type="journal article" date="2017" name="Nature">
        <title>The genome of Chenopodium quinoa.</title>
        <authorList>
            <person name="Jarvis D.E."/>
            <person name="Ho Y.S."/>
            <person name="Lightfoot D.J."/>
            <person name="Schmoeckel S.M."/>
            <person name="Li B."/>
            <person name="Borm T.J.A."/>
            <person name="Ohyanagi H."/>
            <person name="Mineta K."/>
            <person name="Michell C.T."/>
            <person name="Saber N."/>
            <person name="Kharbatia N.M."/>
            <person name="Rupper R.R."/>
            <person name="Sharp A.R."/>
            <person name="Dally N."/>
            <person name="Boughton B.A."/>
            <person name="Woo Y.H."/>
            <person name="Gao G."/>
            <person name="Schijlen E.G.W.M."/>
            <person name="Guo X."/>
            <person name="Momin A.A."/>
            <person name="Negrao S."/>
            <person name="Al-Babili S."/>
            <person name="Gehring C."/>
            <person name="Roessner U."/>
            <person name="Jung C."/>
            <person name="Murphy K."/>
            <person name="Arold S.T."/>
            <person name="Gojobori T."/>
            <person name="van der Linden C.G."/>
            <person name="van Loo E.N."/>
            <person name="Jellen E.N."/>
            <person name="Maughan P.J."/>
            <person name="Tester M."/>
        </authorList>
    </citation>
    <scope>NUCLEOTIDE SEQUENCE [LARGE SCALE GENOMIC DNA]</scope>
    <source>
        <strain evidence="3">cv. PI 614886</strain>
    </source>
</reference>
<evidence type="ECO:0000256" key="2">
    <source>
        <dbReference type="RuleBase" id="RU003690"/>
    </source>
</evidence>
<comment type="similarity">
    <text evidence="1 2">Belongs to the glycosyl hydrolase 1 family.</text>
</comment>
<dbReference type="SUPFAM" id="SSF51445">
    <property type="entry name" value="(Trans)glycosidases"/>
    <property type="match status" value="1"/>
</dbReference>
<keyword evidence="4" id="KW-1185">Reference proteome</keyword>
<dbReference type="Gramene" id="AUR62044259-RA">
    <property type="protein sequence ID" value="AUR62044259-RA:cds"/>
    <property type="gene ID" value="AUR62044259"/>
</dbReference>
<evidence type="ECO:0000313" key="3">
    <source>
        <dbReference type="EnsemblPlants" id="AUR62008639-RA:cds"/>
    </source>
</evidence>
<evidence type="ECO:0000313" key="4">
    <source>
        <dbReference type="Proteomes" id="UP000596660"/>
    </source>
</evidence>